<dbReference type="STRING" id="49451.A0A1J6I2B3"/>
<dbReference type="Pfam" id="PF03242">
    <property type="entry name" value="LEA_3a"/>
    <property type="match status" value="1"/>
</dbReference>
<evidence type="ECO:0000313" key="2">
    <source>
        <dbReference type="Proteomes" id="UP000187609"/>
    </source>
</evidence>
<sequence>MARSFSNTKVLFAFVSDSVSAFLSRRGYAAGSQGAAVSGGAKGGVPRSNMMMNKSGEESVKTSWVPDPVTGYYRPEGVANEIDAAELRKMLLKHKPRNN</sequence>
<reference evidence="1" key="1">
    <citation type="submission" date="2016-11" db="EMBL/GenBank/DDBJ databases">
        <title>The genome of Nicotiana attenuata.</title>
        <authorList>
            <person name="Xu S."/>
            <person name="Brockmoeller T."/>
            <person name="Gaquerel E."/>
            <person name="Navarro A."/>
            <person name="Kuhl H."/>
            <person name="Gase K."/>
            <person name="Ling Z."/>
            <person name="Zhou W."/>
            <person name="Kreitzer C."/>
            <person name="Stanke M."/>
            <person name="Tang H."/>
            <person name="Lyons E."/>
            <person name="Pandey P."/>
            <person name="Pandey S.P."/>
            <person name="Timmermann B."/>
            <person name="Baldwin I.T."/>
        </authorList>
    </citation>
    <scope>NUCLEOTIDE SEQUENCE [LARGE SCALE GENOMIC DNA]</scope>
    <source>
        <strain evidence="1">UT</strain>
    </source>
</reference>
<evidence type="ECO:0000313" key="1">
    <source>
        <dbReference type="EMBL" id="OIS98665.1"/>
    </source>
</evidence>
<dbReference type="OrthoDB" id="1936089at2759"/>
<dbReference type="GO" id="GO:0006950">
    <property type="term" value="P:response to stress"/>
    <property type="evidence" value="ECO:0007669"/>
    <property type="project" value="TreeGrafter"/>
</dbReference>
<dbReference type="EMBL" id="MJEQ01037191">
    <property type="protein sequence ID" value="OIS98665.1"/>
    <property type="molecule type" value="Genomic_DNA"/>
</dbReference>
<proteinExistence type="predicted"/>
<dbReference type="InterPro" id="IPR004926">
    <property type="entry name" value="LEA_3a"/>
</dbReference>
<name>A0A1J6I2B3_NICAT</name>
<dbReference type="OMA" id="RSNMMMN"/>
<keyword evidence="2" id="KW-1185">Reference proteome</keyword>
<accession>A0A1J6I2B3</accession>
<dbReference type="GeneID" id="109232196"/>
<dbReference type="KEGG" id="nau:109232196"/>
<dbReference type="AlphaFoldDB" id="A0A1J6I2B3"/>
<comment type="caution">
    <text evidence="1">The sequence shown here is derived from an EMBL/GenBank/DDBJ whole genome shotgun (WGS) entry which is preliminary data.</text>
</comment>
<organism evidence="1 2">
    <name type="scientific">Nicotiana attenuata</name>
    <name type="common">Coyote tobacco</name>
    <dbReference type="NCBI Taxonomy" id="49451"/>
    <lineage>
        <taxon>Eukaryota</taxon>
        <taxon>Viridiplantae</taxon>
        <taxon>Streptophyta</taxon>
        <taxon>Embryophyta</taxon>
        <taxon>Tracheophyta</taxon>
        <taxon>Spermatophyta</taxon>
        <taxon>Magnoliopsida</taxon>
        <taxon>eudicotyledons</taxon>
        <taxon>Gunneridae</taxon>
        <taxon>Pentapetalae</taxon>
        <taxon>asterids</taxon>
        <taxon>lamiids</taxon>
        <taxon>Solanales</taxon>
        <taxon>Solanaceae</taxon>
        <taxon>Nicotianoideae</taxon>
        <taxon>Nicotianeae</taxon>
        <taxon>Nicotiana</taxon>
    </lineage>
</organism>
<dbReference type="PANTHER" id="PTHR33509">
    <property type="entry name" value="LATE EMBRYOGENIS ABUNDANT PROTEIN 2-RELATED"/>
    <property type="match status" value="1"/>
</dbReference>
<dbReference type="Proteomes" id="UP000187609">
    <property type="component" value="Unassembled WGS sequence"/>
</dbReference>
<protein>
    <submittedName>
        <fullName evidence="1">Protein senescence-associated gene 21, mitochondrial</fullName>
    </submittedName>
</protein>
<gene>
    <name evidence="1" type="primary">SAG21_0</name>
    <name evidence="1" type="ORF">A4A49_30884</name>
</gene>
<dbReference type="Gramene" id="OIS98665">
    <property type="protein sequence ID" value="OIS98665"/>
    <property type="gene ID" value="A4A49_30884"/>
</dbReference>
<dbReference type="GO" id="GO:0005739">
    <property type="term" value="C:mitochondrion"/>
    <property type="evidence" value="ECO:0007669"/>
    <property type="project" value="TreeGrafter"/>
</dbReference>
<dbReference type="PANTHER" id="PTHR33509:SF40">
    <property type="entry name" value="PROTEIN SENESCENCE-ASSOCIATED GENE 21, MITOCHONDRIAL-LIKE"/>
    <property type="match status" value="1"/>
</dbReference>